<dbReference type="SUPFAM" id="SSF63829">
    <property type="entry name" value="Calcium-dependent phosphotriesterase"/>
    <property type="match status" value="2"/>
</dbReference>
<dbReference type="InterPro" id="IPR015943">
    <property type="entry name" value="WD40/YVTN_repeat-like_dom_sf"/>
</dbReference>
<evidence type="ECO:0008006" key="3">
    <source>
        <dbReference type="Google" id="ProtNLM"/>
    </source>
</evidence>
<gene>
    <name evidence="1" type="ORF">GCM10007972_12220</name>
</gene>
<organism evidence="1 2">
    <name type="scientific">Iodidimonas muriae</name>
    <dbReference type="NCBI Taxonomy" id="261467"/>
    <lineage>
        <taxon>Bacteria</taxon>
        <taxon>Pseudomonadati</taxon>
        <taxon>Pseudomonadota</taxon>
        <taxon>Alphaproteobacteria</taxon>
        <taxon>Iodidimonadales</taxon>
        <taxon>Iodidimonadaceae</taxon>
        <taxon>Iodidimonas</taxon>
    </lineage>
</organism>
<keyword evidence="2" id="KW-1185">Reference proteome</keyword>
<dbReference type="Gene3D" id="2.130.10.10">
    <property type="entry name" value="YVTN repeat-like/Quinoprotein amine dehydrogenase"/>
    <property type="match status" value="1"/>
</dbReference>
<accession>A0ABQ2LC71</accession>
<dbReference type="InterPro" id="IPR051344">
    <property type="entry name" value="Vgb"/>
</dbReference>
<dbReference type="EMBL" id="BMOV01000003">
    <property type="protein sequence ID" value="GGO10000.1"/>
    <property type="molecule type" value="Genomic_DNA"/>
</dbReference>
<dbReference type="RefSeq" id="WP_229773567.1">
    <property type="nucleotide sequence ID" value="NZ_BMOV01000003.1"/>
</dbReference>
<comment type="caution">
    <text evidence="1">The sequence shown here is derived from an EMBL/GenBank/DDBJ whole genome shotgun (WGS) entry which is preliminary data.</text>
</comment>
<protein>
    <recommendedName>
        <fullName evidence="3">Lyase</fullName>
    </recommendedName>
</protein>
<dbReference type="Pfam" id="PF24684">
    <property type="entry name" value="Vgb_lyase"/>
    <property type="match status" value="1"/>
</dbReference>
<dbReference type="Proteomes" id="UP000602381">
    <property type="component" value="Unassembled WGS sequence"/>
</dbReference>
<reference evidence="2" key="1">
    <citation type="journal article" date="2019" name="Int. J. Syst. Evol. Microbiol.">
        <title>The Global Catalogue of Microorganisms (GCM) 10K type strain sequencing project: providing services to taxonomists for standard genome sequencing and annotation.</title>
        <authorList>
            <consortium name="The Broad Institute Genomics Platform"/>
            <consortium name="The Broad Institute Genome Sequencing Center for Infectious Disease"/>
            <person name="Wu L."/>
            <person name="Ma J."/>
        </authorList>
    </citation>
    <scope>NUCLEOTIDE SEQUENCE [LARGE SCALE GENOMIC DNA]</scope>
    <source>
        <strain evidence="2">JCM 17843</strain>
    </source>
</reference>
<evidence type="ECO:0000313" key="1">
    <source>
        <dbReference type="EMBL" id="GGO10000.1"/>
    </source>
</evidence>
<name>A0ABQ2LC71_9PROT</name>
<evidence type="ECO:0000313" key="2">
    <source>
        <dbReference type="Proteomes" id="UP000602381"/>
    </source>
</evidence>
<proteinExistence type="predicted"/>
<dbReference type="PANTHER" id="PTHR40274">
    <property type="entry name" value="VIRGINIAMYCIN B LYASE"/>
    <property type="match status" value="1"/>
</dbReference>
<sequence length="337" mass="37207">MLVRPLLILIAGVFMSVGFAPLPAASEEKNPVTIKEWTVPYEESRPRDPFAVSEKEVWFVGQRSSYLARLNPQDGSFEKHDLVDQAGPHNLIVGKDGIVWYAGNLKGYVGRFDPESGEIEKIAMPDPAARDPHTLVFDADQSHIWFTVQGGNFIGRVTVADHKVDLIPVPTPRARPYGIRMAPDGTPWIVLFGTHKLASVNPESLELTEYEIPHEEARPRRLEITSGGDIYYADYVRGTVGLYDPVTRTVTEWPLPSGEKARPYGTAIDADDVVWIAETGVLPNQLVGFDTKSAEFVSVTAIPSGARSVRHMDYHAPSDTLWFGTDANTIGRAELGQ</sequence>
<dbReference type="PANTHER" id="PTHR40274:SF3">
    <property type="entry name" value="VIRGINIAMYCIN B LYASE"/>
    <property type="match status" value="1"/>
</dbReference>